<dbReference type="PROSITE" id="PS51419">
    <property type="entry name" value="RAB"/>
    <property type="match status" value="5"/>
</dbReference>
<dbReference type="CDD" id="cd00154">
    <property type="entry name" value="Rab"/>
    <property type="match status" value="2"/>
</dbReference>
<dbReference type="PRINTS" id="PR00449">
    <property type="entry name" value="RASTRNSFRMNG"/>
</dbReference>
<name>A0A817R592_9BILA</name>
<dbReference type="SMART" id="SM00175">
    <property type="entry name" value="RAB"/>
    <property type="match status" value="5"/>
</dbReference>
<dbReference type="PROSITE" id="PS51420">
    <property type="entry name" value="RHO"/>
    <property type="match status" value="4"/>
</dbReference>
<dbReference type="SMART" id="SM00173">
    <property type="entry name" value="RAS"/>
    <property type="match status" value="5"/>
</dbReference>
<proteinExistence type="predicted"/>
<dbReference type="SMART" id="SM00176">
    <property type="entry name" value="RAN"/>
    <property type="match status" value="4"/>
</dbReference>
<dbReference type="PROSITE" id="PS51421">
    <property type="entry name" value="RAS"/>
    <property type="match status" value="5"/>
</dbReference>
<evidence type="ECO:0000256" key="3">
    <source>
        <dbReference type="ARBA" id="ARBA00023288"/>
    </source>
</evidence>
<dbReference type="Proteomes" id="UP000663833">
    <property type="component" value="Unassembled WGS sequence"/>
</dbReference>
<keyword evidence="2" id="KW-0342">GTP-binding</keyword>
<dbReference type="GO" id="GO:0005525">
    <property type="term" value="F:GTP binding"/>
    <property type="evidence" value="ECO:0007669"/>
    <property type="project" value="UniProtKB-KW"/>
</dbReference>
<accession>A0A817R592</accession>
<sequence length="1002" mass="112244">MTNHNVKTIKLVIWDTAGQEKFQTIASSYYGGAHGIIIVLDVTNSARDSNIVAVFHCDRYAQMLLIGDSGVGKTSLLKRFTLDIFDESFHPTIGVEFTTNSVTINGKTLKLQICDTAFQERYRSITNAYYRGAQAVIIVFDVTKAESFDNLKMWLEELNQHLDQSVKKILVGNKYDLIYDRVVGRETAQKFADSLNIPYVETSAKGSMNVEEAFNILLTQIMSIPEAASSEKTAQQEPILDTATDTPEYYHLFKIILVGDYNVGKTSLLLRFVDETFNENSITTLGVDFKCRTIKLNGRKVMLQMWDTAGEEKFGTLQSRYYEGTHGVIAIIDLTNEQSLENIVKWGEEFDRHRLDATSVVIVGNKCDLTHERVIAAETIQKFVESAGVKYIETSAKNSINVEQVFQAIATEIMSTLQQAEPPPESKPVETPTPVKQNYDYLCKLIVVGDAGVGKSSILSRFADNTFDESYLATIGVDFKISKIERNGITIKLQIWDTAGQERFRTIISNHYRGAQGFIIVYDVTNAQSFENIKVWLDSIDRNANENAKKLLVGNKCDLTSSRVVDQTAVQKFADSLHIPYVEVSAKSSANIEQVFEIMGNEFMSTLPLTLGQQCESKTVKNTASATNEPNYLLKLVIIGDSAVGKSSLLSRYANNTFNESFIPTIGTDFACRTIQVDGKTTKISFWDTAGQEQFRTITNSYYRGADGIILMFDVTDRASFENIKMWLQNIEQHASNSVKKLLIGNKCDLVSRRVIDHDAIKELAESSGLSYMETSVKNAINVEQAISSFASEILATKTNPLPRLVSTIVQTSPVNQKSENKSFVSTKSNNSEYDYLLKIVLIGDSGVGKSALLLRFVDDTFSEAFLTTIGVDFKIRTIDYHGKKVKLQIWDTAGQERFRIITNAYYRGSHGFIVVYDITSLESFQKIEMWFNLIKENANQNAKKLLVGNKRDLTSQRIVDYAQGKELADSLNIPYVETSAKDSTNVKQLFMDMISELLPSV</sequence>
<evidence type="ECO:0000313" key="4">
    <source>
        <dbReference type="EMBL" id="CAF3231153.1"/>
    </source>
</evidence>
<keyword evidence="3" id="KW-0449">Lipoprotein</keyword>
<comment type="caution">
    <text evidence="4">The sequence shown here is derived from an EMBL/GenBank/DDBJ whole genome shotgun (WGS) entry which is preliminary data.</text>
</comment>
<dbReference type="SMART" id="SM00174">
    <property type="entry name" value="RHO"/>
    <property type="match status" value="5"/>
</dbReference>
<dbReference type="InterPro" id="IPR027417">
    <property type="entry name" value="P-loop_NTPase"/>
</dbReference>
<dbReference type="NCBIfam" id="TIGR00231">
    <property type="entry name" value="small_GTP"/>
    <property type="match status" value="5"/>
</dbReference>
<evidence type="ECO:0000313" key="5">
    <source>
        <dbReference type="Proteomes" id="UP000663833"/>
    </source>
</evidence>
<protein>
    <submittedName>
        <fullName evidence="4">Uncharacterized protein</fullName>
    </submittedName>
</protein>
<dbReference type="InterPro" id="IPR001806">
    <property type="entry name" value="Small_GTPase"/>
</dbReference>
<dbReference type="GO" id="GO:0003924">
    <property type="term" value="F:GTPase activity"/>
    <property type="evidence" value="ECO:0007669"/>
    <property type="project" value="InterPro"/>
</dbReference>
<reference evidence="4" key="1">
    <citation type="submission" date="2021-02" db="EMBL/GenBank/DDBJ databases">
        <authorList>
            <person name="Nowell W R."/>
        </authorList>
    </citation>
    <scope>NUCLEOTIDE SEQUENCE</scope>
</reference>
<dbReference type="EMBL" id="CAJNYD010000223">
    <property type="protein sequence ID" value="CAF3231153.1"/>
    <property type="molecule type" value="Genomic_DNA"/>
</dbReference>
<gene>
    <name evidence="4" type="ORF">LUA448_LOCUS3749</name>
</gene>
<dbReference type="Gene3D" id="3.40.50.300">
    <property type="entry name" value="P-loop containing nucleotide triphosphate hydrolases"/>
    <property type="match status" value="6"/>
</dbReference>
<organism evidence="4 5">
    <name type="scientific">Rotaria socialis</name>
    <dbReference type="NCBI Taxonomy" id="392032"/>
    <lineage>
        <taxon>Eukaryota</taxon>
        <taxon>Metazoa</taxon>
        <taxon>Spiralia</taxon>
        <taxon>Gnathifera</taxon>
        <taxon>Rotifera</taxon>
        <taxon>Eurotatoria</taxon>
        <taxon>Bdelloidea</taxon>
        <taxon>Philodinida</taxon>
        <taxon>Philodinidae</taxon>
        <taxon>Rotaria</taxon>
    </lineage>
</organism>
<dbReference type="PROSITE" id="PS51417">
    <property type="entry name" value="ARF"/>
    <property type="match status" value="1"/>
</dbReference>
<dbReference type="PANTHER" id="PTHR47977">
    <property type="entry name" value="RAS-RELATED PROTEIN RAB"/>
    <property type="match status" value="1"/>
</dbReference>
<dbReference type="InterPro" id="IPR050227">
    <property type="entry name" value="Rab"/>
</dbReference>
<dbReference type="SUPFAM" id="SSF52540">
    <property type="entry name" value="P-loop containing nucleoside triphosphate hydrolases"/>
    <property type="match status" value="6"/>
</dbReference>
<keyword evidence="1" id="KW-0547">Nucleotide-binding</keyword>
<dbReference type="FunFam" id="3.40.50.300:FF:001129">
    <property type="entry name" value="ras-related protein Rab-44 isoform X2"/>
    <property type="match status" value="1"/>
</dbReference>
<evidence type="ECO:0000256" key="2">
    <source>
        <dbReference type="ARBA" id="ARBA00023134"/>
    </source>
</evidence>
<dbReference type="Pfam" id="PF00071">
    <property type="entry name" value="Ras"/>
    <property type="match status" value="6"/>
</dbReference>
<dbReference type="InterPro" id="IPR005225">
    <property type="entry name" value="Small_GTP-bd"/>
</dbReference>
<dbReference type="AlphaFoldDB" id="A0A817R592"/>
<dbReference type="FunFam" id="3.40.50.300:FF:001447">
    <property type="entry name" value="Ras-related protein Rab-1B"/>
    <property type="match status" value="4"/>
</dbReference>
<evidence type="ECO:0000256" key="1">
    <source>
        <dbReference type="ARBA" id="ARBA00022741"/>
    </source>
</evidence>